<dbReference type="PANTHER" id="PTHR34406">
    <property type="entry name" value="PROTEIN YCEI"/>
    <property type="match status" value="1"/>
</dbReference>
<accession>A0ABS8ZG84</accession>
<reference evidence="3 4" key="1">
    <citation type="submission" date="2021-12" db="EMBL/GenBank/DDBJ databases">
        <title>Genome sequence of Kibdelosporangium philippinense ATCC 49844.</title>
        <authorList>
            <person name="Fedorov E.A."/>
            <person name="Omeragic M."/>
            <person name="Shalygina K.F."/>
            <person name="Maclea K.S."/>
        </authorList>
    </citation>
    <scope>NUCLEOTIDE SEQUENCE [LARGE SCALE GENOMIC DNA]</scope>
    <source>
        <strain evidence="3 4">ATCC 49844</strain>
    </source>
</reference>
<feature type="domain" description="Lipid/polyisoprenoid-binding YceI-like" evidence="2">
    <location>
        <begin position="9"/>
        <end position="173"/>
    </location>
</feature>
<name>A0ABS8ZG84_9PSEU</name>
<sequence length="173" mass="18440">MRIGPENGRLLLRTGRQGVAAQAGHDLTIEVTRWSGELVIADDLADSTLTVTAETASLRVLEGTGGIKPLSERDKREIGVTARRLLDTERHPEITFTSTKITANGDNGTVDGTLSLHGRDRPLTLSVGHPSENVYTATGSVIQSEYGIKPYSAFLGALKLADSVSIEAEVDVS</sequence>
<dbReference type="InterPro" id="IPR007372">
    <property type="entry name" value="Lipid/polyisoprenoid-bd_YceI"/>
</dbReference>
<dbReference type="Gene3D" id="2.40.128.110">
    <property type="entry name" value="Lipid/polyisoprenoid-binding, YceI-like"/>
    <property type="match status" value="1"/>
</dbReference>
<dbReference type="Pfam" id="PF04264">
    <property type="entry name" value="YceI"/>
    <property type="match status" value="1"/>
</dbReference>
<evidence type="ECO:0000256" key="1">
    <source>
        <dbReference type="ARBA" id="ARBA00008812"/>
    </source>
</evidence>
<dbReference type="SUPFAM" id="SSF101874">
    <property type="entry name" value="YceI-like"/>
    <property type="match status" value="1"/>
</dbReference>
<evidence type="ECO:0000313" key="3">
    <source>
        <dbReference type="EMBL" id="MCE7006841.1"/>
    </source>
</evidence>
<protein>
    <submittedName>
        <fullName evidence="3">YceI family protein</fullName>
    </submittedName>
</protein>
<dbReference type="SMART" id="SM00867">
    <property type="entry name" value="YceI"/>
    <property type="match status" value="1"/>
</dbReference>
<dbReference type="PANTHER" id="PTHR34406:SF1">
    <property type="entry name" value="PROTEIN YCEI"/>
    <property type="match status" value="1"/>
</dbReference>
<comment type="caution">
    <text evidence="3">The sequence shown here is derived from an EMBL/GenBank/DDBJ whole genome shotgun (WGS) entry which is preliminary data.</text>
</comment>
<dbReference type="EMBL" id="JAJVCN010000002">
    <property type="protein sequence ID" value="MCE7006841.1"/>
    <property type="molecule type" value="Genomic_DNA"/>
</dbReference>
<organism evidence="3 4">
    <name type="scientific">Kibdelosporangium philippinense</name>
    <dbReference type="NCBI Taxonomy" id="211113"/>
    <lineage>
        <taxon>Bacteria</taxon>
        <taxon>Bacillati</taxon>
        <taxon>Actinomycetota</taxon>
        <taxon>Actinomycetes</taxon>
        <taxon>Pseudonocardiales</taxon>
        <taxon>Pseudonocardiaceae</taxon>
        <taxon>Kibdelosporangium</taxon>
    </lineage>
</organism>
<proteinExistence type="inferred from homology"/>
<gene>
    <name evidence="3" type="ORF">LWC34_29035</name>
</gene>
<comment type="similarity">
    <text evidence="1">Belongs to the UPF0312 family.</text>
</comment>
<evidence type="ECO:0000313" key="4">
    <source>
        <dbReference type="Proteomes" id="UP001521150"/>
    </source>
</evidence>
<dbReference type="Proteomes" id="UP001521150">
    <property type="component" value="Unassembled WGS sequence"/>
</dbReference>
<dbReference type="RefSeq" id="WP_233728267.1">
    <property type="nucleotide sequence ID" value="NZ_JAJVCN010000002.1"/>
</dbReference>
<evidence type="ECO:0000259" key="2">
    <source>
        <dbReference type="SMART" id="SM00867"/>
    </source>
</evidence>
<keyword evidence="4" id="KW-1185">Reference proteome</keyword>
<dbReference type="InterPro" id="IPR036761">
    <property type="entry name" value="TTHA0802/YceI-like_sf"/>
</dbReference>